<comment type="caution">
    <text evidence="1">The sequence shown here is derived from an EMBL/GenBank/DDBJ whole genome shotgun (WGS) entry which is preliminary data.</text>
</comment>
<organism evidence="1 2">
    <name type="scientific">Candidozyma auris</name>
    <name type="common">Yeast</name>
    <name type="synonym">Candida auris</name>
    <dbReference type="NCBI Taxonomy" id="498019"/>
    <lineage>
        <taxon>Eukaryota</taxon>
        <taxon>Fungi</taxon>
        <taxon>Dikarya</taxon>
        <taxon>Ascomycota</taxon>
        <taxon>Saccharomycotina</taxon>
        <taxon>Pichiomycetes</taxon>
        <taxon>Metschnikowiaceae</taxon>
        <taxon>Candidozyma</taxon>
    </lineage>
</organism>
<dbReference type="AlphaFoldDB" id="A0A0L0P5B3"/>
<proteinExistence type="predicted"/>
<accession>A0A0L0P5B3</accession>
<gene>
    <name evidence="1" type="ORF">QG37_01377</name>
</gene>
<evidence type="ECO:0000313" key="1">
    <source>
        <dbReference type="EMBL" id="KNE01548.1"/>
    </source>
</evidence>
<evidence type="ECO:0000313" key="2">
    <source>
        <dbReference type="Proteomes" id="UP000037122"/>
    </source>
</evidence>
<dbReference type="Proteomes" id="UP000037122">
    <property type="component" value="Unassembled WGS sequence"/>
</dbReference>
<reference evidence="2" key="1">
    <citation type="journal article" date="2015" name="BMC Genomics">
        <title>Draft genome of a commonly misdiagnosed multidrug resistant pathogen Candida auris.</title>
        <authorList>
            <person name="Chatterjee S."/>
            <person name="Alampalli S.V."/>
            <person name="Nageshan R.K."/>
            <person name="Chettiar S.T."/>
            <person name="Joshi S."/>
            <person name="Tatu U.S."/>
        </authorList>
    </citation>
    <scope>NUCLEOTIDE SEQUENCE [LARGE SCALE GENOMIC DNA]</scope>
    <source>
        <strain evidence="2">6684</strain>
    </source>
</reference>
<protein>
    <submittedName>
        <fullName evidence="1">Uncharacterized protein</fullName>
    </submittedName>
</protein>
<dbReference type="VEuPathDB" id="FungiDB:QG37_01377"/>
<name>A0A0L0P5B3_CANAR</name>
<dbReference type="EMBL" id="LGST01000009">
    <property type="protein sequence ID" value="KNE01548.1"/>
    <property type="molecule type" value="Genomic_DNA"/>
</dbReference>
<sequence>MQTSEKIALVMWTSFWNTSHLKLLDFFIDVQEEHDQWIPTNAFDIEQSSSKCTNNIRCT</sequence>